<dbReference type="PROSITE" id="PS50172">
    <property type="entry name" value="BRCT"/>
    <property type="match status" value="4"/>
</dbReference>
<protein>
    <submittedName>
        <fullName evidence="4">BRCT domain-containing protein</fullName>
    </submittedName>
</protein>
<keyword evidence="1" id="KW-0677">Repeat</keyword>
<proteinExistence type="predicted"/>
<evidence type="ECO:0000313" key="4">
    <source>
        <dbReference type="WBParaSite" id="MhA1_Contig674.frz3.fgene1"/>
    </source>
</evidence>
<dbReference type="CDD" id="cd17731">
    <property type="entry name" value="BRCT_TopBP1_rpt2_like"/>
    <property type="match status" value="2"/>
</dbReference>
<dbReference type="FunFam" id="3.40.50.10190:FF:000010">
    <property type="entry name" value="DNA topoisomerase II binding protein 1"/>
    <property type="match status" value="1"/>
</dbReference>
<accession>A0A1I8BWG0</accession>
<dbReference type="AlphaFoldDB" id="A0A1I8BWG0"/>
<dbReference type="PANTHER" id="PTHR13561:SF20">
    <property type="entry name" value="DNA TOPOISOMERASE 2-BINDING PROTEIN 1"/>
    <property type="match status" value="1"/>
</dbReference>
<feature type="domain" description="BRCT" evidence="2">
    <location>
        <begin position="314"/>
        <end position="361"/>
    </location>
</feature>
<evidence type="ECO:0000256" key="1">
    <source>
        <dbReference type="ARBA" id="ARBA00022737"/>
    </source>
</evidence>
<dbReference type="PANTHER" id="PTHR13561">
    <property type="entry name" value="DNA REPLICATION REGULATOR DPB11-RELATED"/>
    <property type="match status" value="1"/>
</dbReference>
<sequence>MTTILNFESELIYQFELKAELKMNESFKTKSFSSVTISFTGISKDDQAQLTKLVHEMGGNCKQDVDENVTHLVATNCDNKSENYIAAKRLKIPVLLPCWIQDAYSSTNSMVDFLNEDSLENYRTPIFYDCEITISGFNNNDRIEIGRMVEMNGGTFVGQMVKSTCTHLITTNNSGEKYHRAKEWKNVYIVNVKWLRESVEYKVRLDELEFAVEPICEVKKASSIEMVPMSSAEEVCINEVMSHAEEVCQCEYKVRLDELEFAVETIHEVKKASPIEMVPMSSAEEVCINNEVMSRAEETCHIESKMENEKNESFKSKPFNEVTIAFTGISFDKREELAKLVHEMGGHCTGLFDENVTHLIAEICDNKSEKYIEITISGFTSTERIEIGRLIDLHGGKFTGHMNRASCTHLITYNNSGEKYRCAKEWKNIYIVNVNWLRKSIGYVRFIFKSLKCLALQKVRLNESRFAIGGDE</sequence>
<keyword evidence="3" id="KW-1185">Reference proteome</keyword>
<organism evidence="3 4">
    <name type="scientific">Meloidogyne hapla</name>
    <name type="common">Root-knot nematode worm</name>
    <dbReference type="NCBI Taxonomy" id="6305"/>
    <lineage>
        <taxon>Eukaryota</taxon>
        <taxon>Metazoa</taxon>
        <taxon>Ecdysozoa</taxon>
        <taxon>Nematoda</taxon>
        <taxon>Chromadorea</taxon>
        <taxon>Rhabditida</taxon>
        <taxon>Tylenchina</taxon>
        <taxon>Tylenchomorpha</taxon>
        <taxon>Tylenchoidea</taxon>
        <taxon>Meloidogynidae</taxon>
        <taxon>Meloidogyninae</taxon>
        <taxon>Meloidogyne</taxon>
    </lineage>
</organism>
<dbReference type="SUPFAM" id="SSF52113">
    <property type="entry name" value="BRCT domain"/>
    <property type="match status" value="4"/>
</dbReference>
<dbReference type="InterPro" id="IPR059215">
    <property type="entry name" value="BRCT2_TopBP1-like"/>
</dbReference>
<dbReference type="SMART" id="SM00292">
    <property type="entry name" value="BRCT"/>
    <property type="match status" value="4"/>
</dbReference>
<feature type="domain" description="BRCT" evidence="2">
    <location>
        <begin position="122"/>
        <end position="212"/>
    </location>
</feature>
<feature type="domain" description="BRCT" evidence="2">
    <location>
        <begin position="372"/>
        <end position="441"/>
    </location>
</feature>
<dbReference type="Gene3D" id="3.40.50.10190">
    <property type="entry name" value="BRCT domain"/>
    <property type="match status" value="4"/>
</dbReference>
<dbReference type="CDD" id="cd00027">
    <property type="entry name" value="BRCT"/>
    <property type="match status" value="2"/>
</dbReference>
<dbReference type="GO" id="GO:0007095">
    <property type="term" value="P:mitotic G2 DNA damage checkpoint signaling"/>
    <property type="evidence" value="ECO:0007669"/>
    <property type="project" value="TreeGrafter"/>
</dbReference>
<dbReference type="WBParaSite" id="MhA1_Contig674.frz3.fgene1">
    <property type="protein sequence ID" value="MhA1_Contig674.frz3.fgene1"/>
    <property type="gene ID" value="MhA1_Contig674.frz3.fgene1"/>
</dbReference>
<dbReference type="InterPro" id="IPR001357">
    <property type="entry name" value="BRCT_dom"/>
</dbReference>
<name>A0A1I8BWG0_MELHA</name>
<dbReference type="Pfam" id="PF12738">
    <property type="entry name" value="PTCB-BRCT"/>
    <property type="match status" value="4"/>
</dbReference>
<feature type="domain" description="BRCT" evidence="2">
    <location>
        <begin position="27"/>
        <end position="104"/>
    </location>
</feature>
<dbReference type="Proteomes" id="UP000095281">
    <property type="component" value="Unplaced"/>
</dbReference>
<reference evidence="4" key="1">
    <citation type="submission" date="2016-11" db="UniProtKB">
        <authorList>
            <consortium name="WormBaseParasite"/>
        </authorList>
    </citation>
    <scope>IDENTIFICATION</scope>
</reference>
<dbReference type="GO" id="GO:0033314">
    <property type="term" value="P:mitotic DNA replication checkpoint signaling"/>
    <property type="evidence" value="ECO:0007669"/>
    <property type="project" value="TreeGrafter"/>
</dbReference>
<evidence type="ECO:0000313" key="3">
    <source>
        <dbReference type="Proteomes" id="UP000095281"/>
    </source>
</evidence>
<evidence type="ECO:0000259" key="2">
    <source>
        <dbReference type="PROSITE" id="PS50172"/>
    </source>
</evidence>
<dbReference type="GO" id="GO:0006270">
    <property type="term" value="P:DNA replication initiation"/>
    <property type="evidence" value="ECO:0007669"/>
    <property type="project" value="TreeGrafter"/>
</dbReference>
<dbReference type="InterPro" id="IPR036420">
    <property type="entry name" value="BRCT_dom_sf"/>
</dbReference>